<evidence type="ECO:0000259" key="11">
    <source>
        <dbReference type="PROSITE" id="PS50125"/>
    </source>
</evidence>
<evidence type="ECO:0000256" key="6">
    <source>
        <dbReference type="ARBA" id="ARBA00023136"/>
    </source>
</evidence>
<evidence type="ECO:0000259" key="10">
    <source>
        <dbReference type="PROSITE" id="PS50011"/>
    </source>
</evidence>
<evidence type="ECO:0000256" key="8">
    <source>
        <dbReference type="ARBA" id="ARBA00023293"/>
    </source>
</evidence>
<dbReference type="CDD" id="cd07302">
    <property type="entry name" value="CHD"/>
    <property type="match status" value="1"/>
</dbReference>
<dbReference type="InterPro" id="IPR011009">
    <property type="entry name" value="Kinase-like_dom_sf"/>
</dbReference>
<dbReference type="Pfam" id="PF00211">
    <property type="entry name" value="Guanylate_cyc"/>
    <property type="match status" value="1"/>
</dbReference>
<dbReference type="PANTHER" id="PTHR11920">
    <property type="entry name" value="GUANYLYL CYCLASE"/>
    <property type="match status" value="1"/>
</dbReference>
<keyword evidence="12" id="KW-1185">Reference proteome</keyword>
<evidence type="ECO:0000256" key="4">
    <source>
        <dbReference type="ARBA" id="ARBA00022741"/>
    </source>
</evidence>
<dbReference type="PROSITE" id="PS50011">
    <property type="entry name" value="PROTEIN_KINASE_DOM"/>
    <property type="match status" value="1"/>
</dbReference>
<organism evidence="12 13">
    <name type="scientific">Saccoglossus kowalevskii</name>
    <name type="common">Acorn worm</name>
    <dbReference type="NCBI Taxonomy" id="10224"/>
    <lineage>
        <taxon>Eukaryota</taxon>
        <taxon>Metazoa</taxon>
        <taxon>Hemichordata</taxon>
        <taxon>Enteropneusta</taxon>
        <taxon>Harrimaniidae</taxon>
        <taxon>Saccoglossus</taxon>
    </lineage>
</organism>
<comment type="subcellular location">
    <subcellularLocation>
        <location evidence="1">Membrane</location>
        <topology evidence="1">Single-pass membrane protein</topology>
    </subcellularLocation>
</comment>
<keyword evidence="5" id="KW-1133">Transmembrane helix</keyword>
<keyword evidence="7" id="KW-0456">Lyase</keyword>
<feature type="domain" description="Protein kinase" evidence="10">
    <location>
        <begin position="47"/>
        <end position="321"/>
    </location>
</feature>
<dbReference type="InterPro" id="IPR001245">
    <property type="entry name" value="Ser-Thr/Tyr_kinase_cat_dom"/>
</dbReference>
<keyword evidence="9" id="KW-0175">Coiled coil</keyword>
<keyword evidence="4" id="KW-0547">Nucleotide-binding</keyword>
<sequence>MIIIIIRKRKYEAELDNLVWKIDYDNITIQGEYTGASRAISMKSMMQSIVSMVNNKETQQIFARIGTYKGNICAIKAINKHHIDLTRNTRKDLKIMRDMRHDNVNKFIGACVDHPHICVLMEYCPKGSLQDILENDDIKLDHMFLASIINDLLKGMIYLHSSEMRSHGNLKSSNCVVDNRWVLQITDYGLIEMKKGQLEEEESDHVHYSRLFWRAPELLRLEQNAPPEGSVKGDVYSFSIILQEIYARAPPYHHNEEEPKEIISRVKAGLDPPYRPNVSDVNEVAPECVLLTMRSCWSEDPLDRPEFLKCREMLKPMQEGLKSNILDNMIALMERYTNNLEELVEEKTEDLKKEKKKIEGLLHRMIPPSIAGDLMKGIPVQPEIYDSVTMFFSDIVGFTALSAASTPIQVVNMLNDLYTMFDAIIDNYDVYKVETIGDAYMLVSGLPLRNGINHAGQIASSAMHLLDALSTFKVRHLPEKVLQLRVGIHTGPCLAGVVGLTMPRYCLFGDTVSVAARMESSGLALKIHVGPECHDLLEQIGGYTMEERGPMEMQGKGNITTFWLLDQDPSYKKG</sequence>
<dbReference type="SMART" id="SM00044">
    <property type="entry name" value="CYCc"/>
    <property type="match status" value="1"/>
</dbReference>
<name>A0ABM0MS02_SACKO</name>
<dbReference type="Gene3D" id="3.30.70.1230">
    <property type="entry name" value="Nucleotide cyclase"/>
    <property type="match status" value="1"/>
</dbReference>
<dbReference type="PANTHER" id="PTHR11920:SF335">
    <property type="entry name" value="GUANYLATE CYCLASE"/>
    <property type="match status" value="1"/>
</dbReference>
<dbReference type="Gene3D" id="1.10.510.10">
    <property type="entry name" value="Transferase(Phosphotransferase) domain 1"/>
    <property type="match status" value="1"/>
</dbReference>
<gene>
    <name evidence="13" type="primary">LOC100376134</name>
</gene>
<protein>
    <recommendedName>
        <fullName evidence="2">guanylate cyclase</fullName>
        <ecNumber evidence="2">4.6.1.2</ecNumber>
    </recommendedName>
</protein>
<evidence type="ECO:0000256" key="9">
    <source>
        <dbReference type="SAM" id="Coils"/>
    </source>
</evidence>
<dbReference type="InterPro" id="IPR001054">
    <property type="entry name" value="A/G_cyclase"/>
</dbReference>
<feature type="coiled-coil region" evidence="9">
    <location>
        <begin position="326"/>
        <end position="364"/>
    </location>
</feature>
<evidence type="ECO:0000256" key="3">
    <source>
        <dbReference type="ARBA" id="ARBA00022692"/>
    </source>
</evidence>
<dbReference type="RefSeq" id="XP_006822793.1">
    <property type="nucleotide sequence ID" value="XM_006822730.1"/>
</dbReference>
<dbReference type="EC" id="4.6.1.2" evidence="2"/>
<accession>A0ABM0MS02</accession>
<dbReference type="Proteomes" id="UP000694865">
    <property type="component" value="Unplaced"/>
</dbReference>
<evidence type="ECO:0000313" key="13">
    <source>
        <dbReference type="RefSeq" id="XP_006822793.1"/>
    </source>
</evidence>
<dbReference type="Pfam" id="PF07714">
    <property type="entry name" value="PK_Tyr_Ser-Thr"/>
    <property type="match status" value="1"/>
</dbReference>
<dbReference type="SUPFAM" id="SSF56112">
    <property type="entry name" value="Protein kinase-like (PK-like)"/>
    <property type="match status" value="1"/>
</dbReference>
<dbReference type="InterPro" id="IPR000719">
    <property type="entry name" value="Prot_kinase_dom"/>
</dbReference>
<keyword evidence="8" id="KW-0141">cGMP biosynthesis</keyword>
<keyword evidence="6" id="KW-0472">Membrane</keyword>
<evidence type="ECO:0000256" key="5">
    <source>
        <dbReference type="ARBA" id="ARBA00022989"/>
    </source>
</evidence>
<feature type="domain" description="Guanylate cyclase" evidence="11">
    <location>
        <begin position="389"/>
        <end position="519"/>
    </location>
</feature>
<evidence type="ECO:0000313" key="12">
    <source>
        <dbReference type="Proteomes" id="UP000694865"/>
    </source>
</evidence>
<dbReference type="InterPro" id="IPR050401">
    <property type="entry name" value="Cyclic_nucleotide_synthase"/>
</dbReference>
<keyword evidence="3" id="KW-0812">Transmembrane</keyword>
<evidence type="ECO:0000256" key="1">
    <source>
        <dbReference type="ARBA" id="ARBA00004167"/>
    </source>
</evidence>
<dbReference type="SUPFAM" id="SSF55073">
    <property type="entry name" value="Nucleotide cyclase"/>
    <property type="match status" value="1"/>
</dbReference>
<proteinExistence type="predicted"/>
<dbReference type="CDD" id="cd14042">
    <property type="entry name" value="PK_GC-A_B"/>
    <property type="match status" value="1"/>
</dbReference>
<dbReference type="InterPro" id="IPR029787">
    <property type="entry name" value="Nucleotide_cyclase"/>
</dbReference>
<dbReference type="GeneID" id="100376134"/>
<evidence type="ECO:0000256" key="2">
    <source>
        <dbReference type="ARBA" id="ARBA00012202"/>
    </source>
</evidence>
<evidence type="ECO:0000256" key="7">
    <source>
        <dbReference type="ARBA" id="ARBA00023239"/>
    </source>
</evidence>
<dbReference type="PROSITE" id="PS50125">
    <property type="entry name" value="GUANYLATE_CYCLASE_2"/>
    <property type="match status" value="1"/>
</dbReference>
<reference evidence="13" key="1">
    <citation type="submission" date="2025-08" db="UniProtKB">
        <authorList>
            <consortium name="RefSeq"/>
        </authorList>
    </citation>
    <scope>IDENTIFICATION</scope>
    <source>
        <tissue evidence="13">Testes</tissue>
    </source>
</reference>